<gene>
    <name evidence="4" type="ORF">FJTKL_15611</name>
</gene>
<dbReference type="PANTHER" id="PTHR12323:SF0">
    <property type="entry name" value="CALCIUM HOMEOSTASIS ENDOPLASMIC RETICULUM PROTEIN"/>
    <property type="match status" value="1"/>
</dbReference>
<feature type="compositionally biased region" description="Basic residues" evidence="1">
    <location>
        <begin position="340"/>
        <end position="354"/>
    </location>
</feature>
<feature type="compositionally biased region" description="Pro residues" evidence="1">
    <location>
        <begin position="497"/>
        <end position="520"/>
    </location>
</feature>
<evidence type="ECO:0000313" key="5">
    <source>
        <dbReference type="Proteomes" id="UP001600888"/>
    </source>
</evidence>
<name>A0ABR4F777_9PEZI</name>
<keyword evidence="5" id="KW-1185">Reference proteome</keyword>
<dbReference type="InterPro" id="IPR006569">
    <property type="entry name" value="CID_dom"/>
</dbReference>
<feature type="compositionally biased region" description="Polar residues" evidence="1">
    <location>
        <begin position="432"/>
        <end position="442"/>
    </location>
</feature>
<feature type="signal peptide" evidence="2">
    <location>
        <begin position="1"/>
        <end position="22"/>
    </location>
</feature>
<dbReference type="PANTHER" id="PTHR12323">
    <property type="entry name" value="SR-RELATED CTD ASSOCIATED FACTOR 6"/>
    <property type="match status" value="1"/>
</dbReference>
<evidence type="ECO:0000259" key="3">
    <source>
        <dbReference type="PROSITE" id="PS51391"/>
    </source>
</evidence>
<proteinExistence type="predicted"/>
<keyword evidence="2" id="KW-0732">Signal</keyword>
<accession>A0ABR4F777</accession>
<feature type="compositionally biased region" description="Low complexity" evidence="1">
    <location>
        <begin position="572"/>
        <end position="586"/>
    </location>
</feature>
<protein>
    <recommendedName>
        <fullName evidence="3">CID domain-containing protein</fullName>
    </recommendedName>
</protein>
<feature type="region of interest" description="Disordered" evidence="1">
    <location>
        <begin position="328"/>
        <end position="614"/>
    </location>
</feature>
<feature type="compositionally biased region" description="Pro residues" evidence="1">
    <location>
        <begin position="466"/>
        <end position="487"/>
    </location>
</feature>
<dbReference type="Pfam" id="PF04818">
    <property type="entry name" value="CID"/>
    <property type="match status" value="1"/>
</dbReference>
<feature type="compositionally biased region" description="Gly residues" evidence="1">
    <location>
        <begin position="587"/>
        <end position="614"/>
    </location>
</feature>
<organism evidence="4 5">
    <name type="scientific">Diaporthe vaccinii</name>
    <dbReference type="NCBI Taxonomy" id="105482"/>
    <lineage>
        <taxon>Eukaryota</taxon>
        <taxon>Fungi</taxon>
        <taxon>Dikarya</taxon>
        <taxon>Ascomycota</taxon>
        <taxon>Pezizomycotina</taxon>
        <taxon>Sordariomycetes</taxon>
        <taxon>Sordariomycetidae</taxon>
        <taxon>Diaporthales</taxon>
        <taxon>Diaporthaceae</taxon>
        <taxon>Diaporthe</taxon>
        <taxon>Diaporthe eres species complex</taxon>
    </lineage>
</organism>
<feature type="compositionally biased region" description="Basic residues" evidence="1">
    <location>
        <begin position="383"/>
        <end position="399"/>
    </location>
</feature>
<evidence type="ECO:0000256" key="2">
    <source>
        <dbReference type="SAM" id="SignalP"/>
    </source>
</evidence>
<feature type="compositionally biased region" description="Pro residues" evidence="1">
    <location>
        <begin position="561"/>
        <end position="571"/>
    </location>
</feature>
<sequence>MAAAQLAIAKASLLASLLKADADADLASCSRDEIEQFHGLLNAAVAKCSPTNVQKCKQWILQHLVPSPARAAAFGKYLVALASSFPSGSQKAPGPSPKRRRLHVLYVLNDILFHVKFRTRNHGFFDNIAPHLPALFKSAASFTTAPKHLKKLHDLLQLWEKKFYFPASVLESLRAAVEEGPKSEGSEANGGVVANKAHAASTARDAPFTLPSMHGDPSTPWYDLPAANWLPVIEPNSTRPMNPNMIKPLQLAGGPADKNLVDAVKKLLGDVDKIYSKDALLAGDSAVDVSQMGEFIERDELGDIVGGETYYGWSRSFCEKMRARRVKGDGMDMDDEQRGRRGSSRSSSRSRSHSRQPSSRRPATKRRRLSRSRSRSWSSASRSRSRARRGSYSPRRPRSYSRSISRSRSPRRGQNGRDRPRSRSRGSYSPQPVLSTTQNTQAAGYGPPKGYVPPNPQQYHHQQQQQPPPPPASYPPPNFPTGAPPQPSRFNSWNAAVPPPPPPHYQGQWPPPPPPPPPHMSPVAGNHGPHQPPEGWFPPHHSSGGPPVPGPPPGSWGGGWAPPPPPPPYPPQGHLEQQQQQQQSGGFQYGRGGNGGGGYRGRGGGGGYGRGRGW</sequence>
<dbReference type="EMBL" id="JBAWTH010000009">
    <property type="protein sequence ID" value="KAL2290551.1"/>
    <property type="molecule type" value="Genomic_DNA"/>
</dbReference>
<feature type="compositionally biased region" description="Basic residues" evidence="1">
    <location>
        <begin position="362"/>
        <end position="374"/>
    </location>
</feature>
<dbReference type="PROSITE" id="PS51391">
    <property type="entry name" value="CID"/>
    <property type="match status" value="1"/>
</dbReference>
<reference evidence="4 5" key="1">
    <citation type="submission" date="2024-03" db="EMBL/GenBank/DDBJ databases">
        <title>A high-quality draft genome sequence of Diaporthe vaccinii, a causative agent of upright dieback and viscid rot disease in cranberry plants.</title>
        <authorList>
            <person name="Sarrasin M."/>
            <person name="Lang B.F."/>
            <person name="Burger G."/>
        </authorList>
    </citation>
    <scope>NUCLEOTIDE SEQUENCE [LARGE SCALE GENOMIC DNA]</scope>
    <source>
        <strain evidence="4 5">IS7</strain>
    </source>
</reference>
<dbReference type="Proteomes" id="UP001600888">
    <property type="component" value="Unassembled WGS sequence"/>
</dbReference>
<dbReference type="InterPro" id="IPR008942">
    <property type="entry name" value="ENTH_VHS"/>
</dbReference>
<evidence type="ECO:0000313" key="4">
    <source>
        <dbReference type="EMBL" id="KAL2290551.1"/>
    </source>
</evidence>
<feature type="chain" id="PRO_5046067597" description="CID domain-containing protein" evidence="2">
    <location>
        <begin position="23"/>
        <end position="614"/>
    </location>
</feature>
<comment type="caution">
    <text evidence="4">The sequence shown here is derived from an EMBL/GenBank/DDBJ whole genome shotgun (WGS) entry which is preliminary data.</text>
</comment>
<dbReference type="Gene3D" id="1.25.40.90">
    <property type="match status" value="1"/>
</dbReference>
<dbReference type="SUPFAM" id="SSF48464">
    <property type="entry name" value="ENTH/VHS domain"/>
    <property type="match status" value="1"/>
</dbReference>
<feature type="domain" description="CID" evidence="3">
    <location>
        <begin position="29"/>
        <end position="181"/>
    </location>
</feature>
<evidence type="ECO:0000256" key="1">
    <source>
        <dbReference type="SAM" id="MobiDB-lite"/>
    </source>
</evidence>